<keyword evidence="5" id="KW-1185">Reference proteome</keyword>
<dbReference type="Pfam" id="PF17295">
    <property type="entry name" value="DUF5348"/>
    <property type="match status" value="1"/>
</dbReference>
<name>A0A1H8LAC9_9BACL</name>
<organism evidence="3 4">
    <name type="scientific">Paenibacillus sophorae</name>
    <dbReference type="NCBI Taxonomy" id="1333845"/>
    <lineage>
        <taxon>Bacteria</taxon>
        <taxon>Bacillati</taxon>
        <taxon>Bacillota</taxon>
        <taxon>Bacilli</taxon>
        <taxon>Bacillales</taxon>
        <taxon>Paenibacillaceae</taxon>
        <taxon>Paenibacillus</taxon>
    </lineage>
</organism>
<reference evidence="3 4" key="1">
    <citation type="submission" date="2016-10" db="EMBL/GenBank/DDBJ databases">
        <authorList>
            <person name="de Groot N.N."/>
        </authorList>
    </citation>
    <scope>NUCLEOTIDE SEQUENCE [LARGE SCALE GENOMIC DNA]</scope>
    <source>
        <strain evidence="3 4">CGMCC 1.10238</strain>
    </source>
</reference>
<dbReference type="Gene3D" id="2.40.10.390">
    <property type="match status" value="1"/>
</dbReference>
<dbReference type="AlphaFoldDB" id="A0A1H8LAC9"/>
<evidence type="ECO:0000313" key="3">
    <source>
        <dbReference type="EMBL" id="SEO02041.1"/>
    </source>
</evidence>
<evidence type="ECO:0000259" key="1">
    <source>
        <dbReference type="Pfam" id="PF17295"/>
    </source>
</evidence>
<evidence type="ECO:0000313" key="2">
    <source>
        <dbReference type="EMBL" id="QWU17364.1"/>
    </source>
</evidence>
<dbReference type="STRING" id="1333845.SAMN04487895_104253"/>
<dbReference type="Proteomes" id="UP000683429">
    <property type="component" value="Chromosome"/>
</dbReference>
<proteinExistence type="predicted"/>
<evidence type="ECO:0000313" key="5">
    <source>
        <dbReference type="Proteomes" id="UP000683429"/>
    </source>
</evidence>
<accession>A0A1H8LAC9</accession>
<dbReference type="EMBL" id="CP076607">
    <property type="protein sequence ID" value="QWU17364.1"/>
    <property type="molecule type" value="Genomic_DNA"/>
</dbReference>
<reference evidence="2 5" key="2">
    <citation type="submission" date="2021-06" db="EMBL/GenBank/DDBJ databases">
        <title>Whole genome sequence of Paenibacillus sophorae DSM23020 for comparative genomics.</title>
        <authorList>
            <person name="Kim M.-J."/>
            <person name="Lee G."/>
            <person name="Shin J.-H."/>
        </authorList>
    </citation>
    <scope>NUCLEOTIDE SEQUENCE [LARGE SCALE GENOMIC DNA]</scope>
    <source>
        <strain evidence="2 5">DSM 23020</strain>
    </source>
</reference>
<gene>
    <name evidence="2" type="ORF">KP014_09530</name>
    <name evidence="3" type="ORF">SAMN04487895_104253</name>
</gene>
<dbReference type="OrthoDB" id="1684344at2"/>
<dbReference type="RefSeq" id="WP_036595704.1">
    <property type="nucleotide sequence ID" value="NZ_CP076607.1"/>
</dbReference>
<feature type="domain" description="DUF5348" evidence="1">
    <location>
        <begin position="74"/>
        <end position="139"/>
    </location>
</feature>
<protein>
    <submittedName>
        <fullName evidence="2">DUF5348 domain-containing protein</fullName>
    </submittedName>
</protein>
<dbReference type="EMBL" id="FODH01000004">
    <property type="protein sequence ID" value="SEO02041.1"/>
    <property type="molecule type" value="Genomic_DNA"/>
</dbReference>
<sequence>MKDQIQAELQKLMPQFKRVTKMIQEAEDSWTAHYDRTNPDDMYLRDIFNVVGDKLGDVEQLLRVAAAPVAEEGILRKGKNGRYSLNGSEFTTGQSIEYLDAGYDGYDPRWVYSRIEHNGTDYYIVRSPKLLLNGLKVRIKRISRWD</sequence>
<evidence type="ECO:0000313" key="4">
    <source>
        <dbReference type="Proteomes" id="UP000198809"/>
    </source>
</evidence>
<dbReference type="InterPro" id="IPR035255">
    <property type="entry name" value="DUF5348"/>
</dbReference>
<dbReference type="Proteomes" id="UP000198809">
    <property type="component" value="Unassembled WGS sequence"/>
</dbReference>